<dbReference type="Gene3D" id="3.30.450.40">
    <property type="match status" value="1"/>
</dbReference>
<dbReference type="CDD" id="cd01949">
    <property type="entry name" value="GGDEF"/>
    <property type="match status" value="1"/>
</dbReference>
<feature type="transmembrane region" description="Helical" evidence="1">
    <location>
        <begin position="190"/>
        <end position="213"/>
    </location>
</feature>
<dbReference type="GO" id="GO:0005886">
    <property type="term" value="C:plasma membrane"/>
    <property type="evidence" value="ECO:0007669"/>
    <property type="project" value="TreeGrafter"/>
</dbReference>
<sequence length="560" mass="61717">MRAISRQRGLTLLYTWTIILLGFGWLWKTFPQLNFDHGGTLAALVILGMLSEWMAVPFSQGYLSGSYVIVLATQMIFGGATTAWVTGLVSLIGFGVANRGNPLRTTLFNGSQNILSAAAAAQVYLAFGGGILAAAAFTLVYFAVHHGLVYFHLKPYLAENPRLFGWHALRWDSYTYLFTAPYGALMAATYFQLGILWALVLCLPILGAQFLLGKYVHMEQANREFTALFQMARRLRKPADPTVFFDDFLQECQKIVPYHSGAVYFWSRERQLFLPLAARGPLEREMNSIVLAPGEGLAGRAVETREPFLIDDVRDSGSQEEARPFLQFRTVLAVPLVTGGEVTGVMVLGDRYPALYEDKHIQMLTVLGGLAGTILVRGMLEDQIGELKATDALTGFLNHKQFYQRGIKEMLRSASTGEAVSLLLIDIDHLRTLNARYGHGTGDSVFQMVGSILRNVTRATDILGRYGGGELAVLAPGADGITALKLAELVRVEIRDRRLVPEESQHRILITASIGVATFPQDTDNPDQIFSGAEKAAACAKEWGRDRSVAYSQLLKQKRG</sequence>
<evidence type="ECO:0000313" key="3">
    <source>
        <dbReference type="EMBL" id="AEG61838.1"/>
    </source>
</evidence>
<dbReference type="InterPro" id="IPR050469">
    <property type="entry name" value="Diguanylate_Cyclase"/>
</dbReference>
<reference evidence="3 4" key="2">
    <citation type="journal article" date="2012" name="Stand. Genomic Sci.">
        <title>Complete genome sequence of the sulfate-reducing firmicute Desulfotomaculum ruminis type strain (DL(T)).</title>
        <authorList>
            <person name="Spring S."/>
            <person name="Visser M."/>
            <person name="Lu M."/>
            <person name="Copeland A."/>
            <person name="Lapidus A."/>
            <person name="Lucas S."/>
            <person name="Cheng J.F."/>
            <person name="Han C."/>
            <person name="Tapia R."/>
            <person name="Goodwin L.A."/>
            <person name="Pitluck S."/>
            <person name="Ivanova N."/>
            <person name="Land M."/>
            <person name="Hauser L."/>
            <person name="Larimer F."/>
            <person name="Rohde M."/>
            <person name="Goker M."/>
            <person name="Detter J.C."/>
            <person name="Kyrpides N.C."/>
            <person name="Woyke T."/>
            <person name="Schaap P.J."/>
            <person name="Plugge C.M."/>
            <person name="Muyzer G."/>
            <person name="Kuever J."/>
            <person name="Pereira I.A."/>
            <person name="Parshina S.N."/>
            <person name="Bernier-Latmani R."/>
            <person name="Stams A.J."/>
            <person name="Klenk H.P."/>
        </authorList>
    </citation>
    <scope>NUCLEOTIDE SEQUENCE [LARGE SCALE GENOMIC DNA]</scope>
    <source>
        <strain evidence="4">ATCC 23193 / DSM 2154 / NCIB 8452 / DL</strain>
    </source>
</reference>
<dbReference type="HOGENOM" id="CLU_032209_0_0_9"/>
<dbReference type="GO" id="GO:0043709">
    <property type="term" value="P:cell adhesion involved in single-species biofilm formation"/>
    <property type="evidence" value="ECO:0007669"/>
    <property type="project" value="TreeGrafter"/>
</dbReference>
<feature type="transmembrane region" description="Helical" evidence="1">
    <location>
        <begin position="39"/>
        <end position="56"/>
    </location>
</feature>
<dbReference type="GO" id="GO:1902201">
    <property type="term" value="P:negative regulation of bacterial-type flagellum-dependent cell motility"/>
    <property type="evidence" value="ECO:0007669"/>
    <property type="project" value="TreeGrafter"/>
</dbReference>
<dbReference type="GO" id="GO:0052621">
    <property type="term" value="F:diguanylate cyclase activity"/>
    <property type="evidence" value="ECO:0007669"/>
    <property type="project" value="TreeGrafter"/>
</dbReference>
<dbReference type="InterPro" id="IPR043128">
    <property type="entry name" value="Rev_trsase/Diguanyl_cyclase"/>
</dbReference>
<dbReference type="eggNOG" id="COG3437">
    <property type="taxonomic scope" value="Bacteria"/>
</dbReference>
<dbReference type="STRING" id="696281.Desru_3636"/>
<dbReference type="RefSeq" id="WP_013843584.1">
    <property type="nucleotide sequence ID" value="NC_015589.1"/>
</dbReference>
<organism evidence="3 4">
    <name type="scientific">Desulforamulus ruminis (strain ATCC 23193 / DSM 2154 / NCIMB 8452 / DL)</name>
    <name type="common">Desulfotomaculum ruminis</name>
    <dbReference type="NCBI Taxonomy" id="696281"/>
    <lineage>
        <taxon>Bacteria</taxon>
        <taxon>Bacillati</taxon>
        <taxon>Bacillota</taxon>
        <taxon>Clostridia</taxon>
        <taxon>Eubacteriales</taxon>
        <taxon>Peptococcaceae</taxon>
        <taxon>Desulforamulus</taxon>
    </lineage>
</organism>
<feature type="domain" description="GGDEF" evidence="2">
    <location>
        <begin position="418"/>
        <end position="553"/>
    </location>
</feature>
<accession>F6DNE7</accession>
<keyword evidence="4" id="KW-1185">Reference proteome</keyword>
<dbReference type="SUPFAM" id="SSF55781">
    <property type="entry name" value="GAF domain-like"/>
    <property type="match status" value="1"/>
</dbReference>
<dbReference type="Pfam" id="PF00990">
    <property type="entry name" value="GGDEF"/>
    <property type="match status" value="1"/>
</dbReference>
<evidence type="ECO:0000256" key="1">
    <source>
        <dbReference type="SAM" id="Phobius"/>
    </source>
</evidence>
<reference evidence="4" key="1">
    <citation type="submission" date="2011-05" db="EMBL/GenBank/DDBJ databases">
        <title>Complete sequence of Desulfotomaculum ruminis DSM 2154.</title>
        <authorList>
            <person name="Lucas S."/>
            <person name="Copeland A."/>
            <person name="Lapidus A."/>
            <person name="Cheng J.-F."/>
            <person name="Goodwin L."/>
            <person name="Pitluck S."/>
            <person name="Lu M."/>
            <person name="Detter J.C."/>
            <person name="Han C."/>
            <person name="Tapia R."/>
            <person name="Land M."/>
            <person name="Hauser L."/>
            <person name="Kyrpides N."/>
            <person name="Ivanova N."/>
            <person name="Mikhailova N."/>
            <person name="Pagani I."/>
            <person name="Stams A.J.M."/>
            <person name="Plugge C.M."/>
            <person name="Muyzer G."/>
            <person name="Kuever J."/>
            <person name="Parshina S.N."/>
            <person name="Ivanova A.E."/>
            <person name="Nazina T.N."/>
            <person name="Brambilla E."/>
            <person name="Spring S."/>
            <person name="Klenk H.-P."/>
            <person name="Woyke T."/>
        </authorList>
    </citation>
    <scope>NUCLEOTIDE SEQUENCE [LARGE SCALE GENOMIC DNA]</scope>
    <source>
        <strain evidence="4">ATCC 23193 / DSM 2154 / NCIB 8452 / DL</strain>
    </source>
</reference>
<feature type="transmembrane region" description="Helical" evidence="1">
    <location>
        <begin position="9"/>
        <end position="27"/>
    </location>
</feature>
<dbReference type="InterPro" id="IPR029787">
    <property type="entry name" value="Nucleotide_cyclase"/>
</dbReference>
<dbReference type="InterPro" id="IPR000160">
    <property type="entry name" value="GGDEF_dom"/>
</dbReference>
<dbReference type="SUPFAM" id="SSF55073">
    <property type="entry name" value="Nucleotide cyclase"/>
    <property type="match status" value="1"/>
</dbReference>
<keyword evidence="1" id="KW-1133">Transmembrane helix</keyword>
<dbReference type="KEGG" id="dru:Desru_3636"/>
<dbReference type="PANTHER" id="PTHR45138">
    <property type="entry name" value="REGULATORY COMPONENTS OF SENSORY TRANSDUCTION SYSTEM"/>
    <property type="match status" value="1"/>
</dbReference>
<proteinExistence type="predicted"/>
<evidence type="ECO:0000259" key="2">
    <source>
        <dbReference type="PROSITE" id="PS50887"/>
    </source>
</evidence>
<dbReference type="SMART" id="SM00065">
    <property type="entry name" value="GAF"/>
    <property type="match status" value="1"/>
</dbReference>
<dbReference type="NCBIfam" id="TIGR00254">
    <property type="entry name" value="GGDEF"/>
    <property type="match status" value="1"/>
</dbReference>
<gene>
    <name evidence="3" type="ordered locus">Desru_3636</name>
</gene>
<dbReference type="Gene3D" id="3.30.70.270">
    <property type="match status" value="1"/>
</dbReference>
<keyword evidence="1" id="KW-0812">Transmembrane</keyword>
<name>F6DNE7_DESRL</name>
<dbReference type="Proteomes" id="UP000009234">
    <property type="component" value="Chromosome"/>
</dbReference>
<dbReference type="InterPro" id="IPR029016">
    <property type="entry name" value="GAF-like_dom_sf"/>
</dbReference>
<feature type="transmembrane region" description="Helical" evidence="1">
    <location>
        <begin position="68"/>
        <end position="94"/>
    </location>
</feature>
<evidence type="ECO:0000313" key="4">
    <source>
        <dbReference type="Proteomes" id="UP000009234"/>
    </source>
</evidence>
<dbReference type="InterPro" id="IPR003018">
    <property type="entry name" value="GAF"/>
</dbReference>
<dbReference type="PROSITE" id="PS50887">
    <property type="entry name" value="GGDEF"/>
    <property type="match status" value="1"/>
</dbReference>
<dbReference type="SMART" id="SM00267">
    <property type="entry name" value="GGDEF"/>
    <property type="match status" value="1"/>
</dbReference>
<dbReference type="EMBL" id="CP002780">
    <property type="protein sequence ID" value="AEG61838.1"/>
    <property type="molecule type" value="Genomic_DNA"/>
</dbReference>
<feature type="transmembrane region" description="Helical" evidence="1">
    <location>
        <begin position="114"/>
        <end position="142"/>
    </location>
</feature>
<protein>
    <submittedName>
        <fullName evidence="3">Diguanylate cyclase</fullName>
    </submittedName>
</protein>
<keyword evidence="1" id="KW-0472">Membrane</keyword>
<dbReference type="AlphaFoldDB" id="F6DNE7"/>
<dbReference type="eggNOG" id="COG2203">
    <property type="taxonomic scope" value="Bacteria"/>
</dbReference>
<dbReference type="PANTHER" id="PTHR45138:SF9">
    <property type="entry name" value="DIGUANYLATE CYCLASE DGCM-RELATED"/>
    <property type="match status" value="1"/>
</dbReference>
<dbReference type="Pfam" id="PF13185">
    <property type="entry name" value="GAF_2"/>
    <property type="match status" value="1"/>
</dbReference>